<dbReference type="EMBL" id="KB008053">
    <property type="protein sequence ID" value="ELR14388.1"/>
    <property type="molecule type" value="Genomic_DNA"/>
</dbReference>
<reference evidence="2 3" key="1">
    <citation type="journal article" date="2013" name="Genome Biol.">
        <title>Genome of Acanthamoeba castellanii highlights extensive lateral gene transfer and early evolution of tyrosine kinase signaling.</title>
        <authorList>
            <person name="Clarke M."/>
            <person name="Lohan A.J."/>
            <person name="Liu B."/>
            <person name="Lagkouvardos I."/>
            <person name="Roy S."/>
            <person name="Zafar N."/>
            <person name="Bertelli C."/>
            <person name="Schilde C."/>
            <person name="Kianianmomeni A."/>
            <person name="Burglin T.R."/>
            <person name="Frech C."/>
            <person name="Turcotte B."/>
            <person name="Kopec K.O."/>
            <person name="Synnott J.M."/>
            <person name="Choo C."/>
            <person name="Paponov I."/>
            <person name="Finkler A."/>
            <person name="Soon Heng Tan C."/>
            <person name="Hutchins A.P."/>
            <person name="Weinmeier T."/>
            <person name="Rattei T."/>
            <person name="Chu J.S."/>
            <person name="Gimenez G."/>
            <person name="Irimia M."/>
            <person name="Rigden D.J."/>
            <person name="Fitzpatrick D.A."/>
            <person name="Lorenzo-Morales J."/>
            <person name="Bateman A."/>
            <person name="Chiu C.H."/>
            <person name="Tang P."/>
            <person name="Hegemann P."/>
            <person name="Fromm H."/>
            <person name="Raoult D."/>
            <person name="Greub G."/>
            <person name="Miranda-Saavedra D."/>
            <person name="Chen N."/>
            <person name="Nash P."/>
            <person name="Ginger M.L."/>
            <person name="Horn M."/>
            <person name="Schaap P."/>
            <person name="Caler L."/>
            <person name="Loftus B."/>
        </authorList>
    </citation>
    <scope>NUCLEOTIDE SEQUENCE [LARGE SCALE GENOMIC DNA]</scope>
    <source>
        <strain evidence="2 3">Neff</strain>
    </source>
</reference>
<dbReference type="KEGG" id="acan:ACA1_380330"/>
<dbReference type="VEuPathDB" id="AmoebaDB:ACA1_380330"/>
<keyword evidence="1" id="KW-0732">Signal</keyword>
<evidence type="ECO:0000313" key="2">
    <source>
        <dbReference type="EMBL" id="ELR14388.1"/>
    </source>
</evidence>
<feature type="chain" id="PRO_5003989698" evidence="1">
    <location>
        <begin position="24"/>
        <end position="459"/>
    </location>
</feature>
<protein>
    <submittedName>
        <fullName evidence="2">Uncharacterized protein</fullName>
    </submittedName>
</protein>
<proteinExistence type="predicted"/>
<evidence type="ECO:0000256" key="1">
    <source>
        <dbReference type="SAM" id="SignalP"/>
    </source>
</evidence>
<dbReference type="GeneID" id="14914990"/>
<sequence length="459" mass="49255">MQAHLPFLTAALLVLLVTTVTCAAPRTAWQTGFSSGISPVAAEASAPPALLVNPGVTSPVVAVVLQDSALDGAWYLTGRRLADGTEAWRVSGPAVKARDHSVVVPALIDAKAMSGGIKVAADYYANHSATTEVFKGFAIFNSQTGFAQGVLSLSPYTSRTVSLKSGEHLYAVAVDPTTLRSGSPQLALTRYTQPDFTRPRARFSWGSAAGVATNAANQPPLEPWAPDLLVGRTTLVQKLVDASGRAWVRRVDPLDLTDVWRVPLQSIADDVWVSEAEDLVVVTHAITRLPHGLNMQALSMTDGRGVWAWRTMTDLAPTTWNMTASVTAPGDGGGHRQFCGVQRYWINFSTYFEWLACVDPAKGLDSNATTVVMLTQFDQSLRTVRGATADAILVDDWIGRRVCAMSPFGASPTDCVWAVPVNQVESDIEYLAVSPDDSFIVAVRQASLARWDLTTAALQ</sequence>
<accession>L8GP06</accession>
<dbReference type="AlphaFoldDB" id="L8GP06"/>
<name>L8GP06_ACACF</name>
<dbReference type="Proteomes" id="UP000011083">
    <property type="component" value="Unassembled WGS sequence"/>
</dbReference>
<feature type="signal peptide" evidence="1">
    <location>
        <begin position="1"/>
        <end position="23"/>
    </location>
</feature>
<organism evidence="2 3">
    <name type="scientific">Acanthamoeba castellanii (strain ATCC 30010 / Neff)</name>
    <dbReference type="NCBI Taxonomy" id="1257118"/>
    <lineage>
        <taxon>Eukaryota</taxon>
        <taxon>Amoebozoa</taxon>
        <taxon>Discosea</taxon>
        <taxon>Longamoebia</taxon>
        <taxon>Centramoebida</taxon>
        <taxon>Acanthamoebidae</taxon>
        <taxon>Acanthamoeba</taxon>
    </lineage>
</organism>
<gene>
    <name evidence="2" type="ORF">ACA1_380330</name>
</gene>
<keyword evidence="3" id="KW-1185">Reference proteome</keyword>
<dbReference type="RefSeq" id="XP_004336401.1">
    <property type="nucleotide sequence ID" value="XM_004336353.1"/>
</dbReference>
<evidence type="ECO:0000313" key="3">
    <source>
        <dbReference type="Proteomes" id="UP000011083"/>
    </source>
</evidence>